<proteinExistence type="predicted"/>
<name>A0A1F5P855_9BACT</name>
<comment type="caution">
    <text evidence="2">The sequence shown here is derived from an EMBL/GenBank/DDBJ whole genome shotgun (WGS) entry which is preliminary data.</text>
</comment>
<dbReference type="AlphaFoldDB" id="A0A1F5P855"/>
<accession>A0A1F5P855</accession>
<evidence type="ECO:0000256" key="1">
    <source>
        <dbReference type="SAM" id="MobiDB-lite"/>
    </source>
</evidence>
<organism evidence="2 3">
    <name type="scientific">Candidatus Doudnabacteria bacterium RIFCSPHIGHO2_02_FULL_46_11</name>
    <dbReference type="NCBI Taxonomy" id="1817832"/>
    <lineage>
        <taxon>Bacteria</taxon>
        <taxon>Candidatus Doudnaibacteriota</taxon>
    </lineage>
</organism>
<gene>
    <name evidence="2" type="ORF">A3J48_02620</name>
</gene>
<dbReference type="EMBL" id="MFES01000010">
    <property type="protein sequence ID" value="OGE86111.1"/>
    <property type="molecule type" value="Genomic_DNA"/>
</dbReference>
<reference evidence="2 3" key="1">
    <citation type="journal article" date="2016" name="Nat. Commun.">
        <title>Thousands of microbial genomes shed light on interconnected biogeochemical processes in an aquifer system.</title>
        <authorList>
            <person name="Anantharaman K."/>
            <person name="Brown C.T."/>
            <person name="Hug L.A."/>
            <person name="Sharon I."/>
            <person name="Castelle C.J."/>
            <person name="Probst A.J."/>
            <person name="Thomas B.C."/>
            <person name="Singh A."/>
            <person name="Wilkins M.J."/>
            <person name="Karaoz U."/>
            <person name="Brodie E.L."/>
            <person name="Williams K.H."/>
            <person name="Hubbard S.S."/>
            <person name="Banfield J.F."/>
        </authorList>
    </citation>
    <scope>NUCLEOTIDE SEQUENCE [LARGE SCALE GENOMIC DNA]</scope>
</reference>
<sequence>MVTGRVTLEQCGCGRTASTAQMLGGRCPRCRGGRIPSAAQKAAELARPKLRRGEGGCARQAK</sequence>
<evidence type="ECO:0000313" key="3">
    <source>
        <dbReference type="Proteomes" id="UP000176786"/>
    </source>
</evidence>
<dbReference type="Proteomes" id="UP000176786">
    <property type="component" value="Unassembled WGS sequence"/>
</dbReference>
<feature type="compositionally biased region" description="Basic and acidic residues" evidence="1">
    <location>
        <begin position="44"/>
        <end position="54"/>
    </location>
</feature>
<protein>
    <submittedName>
        <fullName evidence="2">Uncharacterized protein</fullName>
    </submittedName>
</protein>
<evidence type="ECO:0000313" key="2">
    <source>
        <dbReference type="EMBL" id="OGE86111.1"/>
    </source>
</evidence>
<feature type="region of interest" description="Disordered" evidence="1">
    <location>
        <begin position="41"/>
        <end position="62"/>
    </location>
</feature>